<dbReference type="AlphaFoldDB" id="A0A3Q9NVZ8"/>
<accession>A0A3Q9NVZ8</accession>
<sequence length="661" mass="72097">MKMSVSERLAQATDDSSTITLEELGTVAEVGAQASELAAKPLAPWLAYSFCAQLRDGAWTDDHTVALLSFVTGMAQQRSYLALRETAEVLLEDERALDLAATTLHDALIPEVDTIASSPLLAGLRLDIALEVVAKTTVAPYRLLALLTGPVQDYPEDFDDPLARALGVAADIWTAPAERARFAITLDELAGRGSEDAAYEGAVEQLRDALMQPSKEDLVGKVREARDRFTAMSRMVEGRDDADAFAQACTALLAFEEVDRAALSESAHAARSIADRRALLGYGMHSRHYTIARHGAELAWTSLAWQLEVAAAEIEEDAFLDTWVAVDAIMKVYEADRQFTNLQTVTTLIRPRLANEIAQRQAMTHQLERVVAIDKRRDESEIATEIYELLDLVHRGRATPRESSDAPEESSPNEPYLNALLGPVSSVLHDLSAPRRARLEEAARQTFVGSFAGDRPKNEIIERLCAGLVAELGENEAFSGMAKADFSLLLVNTVRFLVHVGDNAQTYTAPISPNGAAPLEVDIQNHFHEFLSASDLAGRVGKEHANIAGGRADVVTTFDGARRYVTEVKRELRTAERQSIESAYLAQAAEYQSTNEPLGQLLVLDLTDHSGGTPHLQDSIWVAHRRDASGKVTNSTVIAIVRGNRPTPSAMKQQRPSESAS</sequence>
<gene>
    <name evidence="1" type="ORF">CXR23_17890</name>
</gene>
<reference evidence="1 2" key="2">
    <citation type="submission" date="2019-01" db="EMBL/GenBank/DDBJ databases">
        <title>Comparative genomic analysis of Brevibacterium aurantiacum sheds light on its evolution and its adaptation to smear-ripened cheeses.</title>
        <authorList>
            <person name="Moineau S."/>
        </authorList>
    </citation>
    <scope>NUCLEOTIDE SEQUENCE [LARGE SCALE GENOMIC DNA]</scope>
    <source>
        <strain evidence="1 2">SMQ-1417</strain>
    </source>
</reference>
<name>A0A3Q9NVZ8_BREAU</name>
<dbReference type="Proteomes" id="UP000283000">
    <property type="component" value="Chromosome"/>
</dbReference>
<reference evidence="1 2" key="1">
    <citation type="submission" date="2017-12" db="EMBL/GenBank/DDBJ databases">
        <authorList>
            <person name="Levesque S."/>
        </authorList>
    </citation>
    <scope>NUCLEOTIDE SEQUENCE [LARGE SCALE GENOMIC DNA]</scope>
    <source>
        <strain evidence="1 2">SMQ-1417</strain>
    </source>
</reference>
<dbReference type="EMBL" id="CP025330">
    <property type="protein sequence ID" value="AZT94779.1"/>
    <property type="molecule type" value="Genomic_DNA"/>
</dbReference>
<protein>
    <submittedName>
        <fullName evidence="1">Uncharacterized protein</fullName>
    </submittedName>
</protein>
<evidence type="ECO:0000313" key="1">
    <source>
        <dbReference type="EMBL" id="AZT94779.1"/>
    </source>
</evidence>
<organism evidence="1 2">
    <name type="scientific">Brevibacterium aurantiacum</name>
    <dbReference type="NCBI Taxonomy" id="273384"/>
    <lineage>
        <taxon>Bacteria</taxon>
        <taxon>Bacillati</taxon>
        <taxon>Actinomycetota</taxon>
        <taxon>Actinomycetes</taxon>
        <taxon>Micrococcales</taxon>
        <taxon>Brevibacteriaceae</taxon>
        <taxon>Brevibacterium</taxon>
    </lineage>
</organism>
<evidence type="ECO:0000313" key="2">
    <source>
        <dbReference type="Proteomes" id="UP000283000"/>
    </source>
</evidence>
<proteinExistence type="predicted"/>